<dbReference type="CDD" id="cd07377">
    <property type="entry name" value="WHTH_GntR"/>
    <property type="match status" value="1"/>
</dbReference>
<dbReference type="SUPFAM" id="SSF64288">
    <property type="entry name" value="Chorismate lyase-like"/>
    <property type="match status" value="1"/>
</dbReference>
<gene>
    <name evidence="5" type="ORF">SAMN02745887_01543</name>
</gene>
<dbReference type="InterPro" id="IPR028978">
    <property type="entry name" value="Chorismate_lyase_/UTRA_dom_sf"/>
</dbReference>
<dbReference type="GO" id="GO:0045892">
    <property type="term" value="P:negative regulation of DNA-templated transcription"/>
    <property type="evidence" value="ECO:0007669"/>
    <property type="project" value="TreeGrafter"/>
</dbReference>
<dbReference type="InterPro" id="IPR050679">
    <property type="entry name" value="Bact_HTH_transcr_reg"/>
</dbReference>
<evidence type="ECO:0000313" key="5">
    <source>
        <dbReference type="EMBL" id="SFZ75310.1"/>
    </source>
</evidence>
<keyword evidence="6" id="KW-1185">Reference proteome</keyword>
<dbReference type="InterPro" id="IPR011663">
    <property type="entry name" value="UTRA"/>
</dbReference>
<dbReference type="InterPro" id="IPR036388">
    <property type="entry name" value="WH-like_DNA-bd_sf"/>
</dbReference>
<dbReference type="PRINTS" id="PR00035">
    <property type="entry name" value="HTHGNTR"/>
</dbReference>
<organism evidence="5 6">
    <name type="scientific">Chitinimonas taiwanensis DSM 18899</name>
    <dbReference type="NCBI Taxonomy" id="1121279"/>
    <lineage>
        <taxon>Bacteria</taxon>
        <taxon>Pseudomonadati</taxon>
        <taxon>Pseudomonadota</taxon>
        <taxon>Betaproteobacteria</taxon>
        <taxon>Neisseriales</taxon>
        <taxon>Chitinibacteraceae</taxon>
        <taxon>Chitinimonas</taxon>
    </lineage>
</organism>
<sequence>MSSAPLRGATELPGRQPLYSQVRDRIVLAIEQGEWDAGEALPSEFELADRFGVSQGTVRKGLDSLAAEGVLIRRQGMGTFIAEVADDWGKAELPGATRPLDTSLELLACARSNAGEEAAEALRLRRGAILLAVKRLVRVAGEPFAVIENFVAAERFEGLDARRIKQANCNLRTVWWREFGLRVISAPPQFRAGMAGREEARLLGVEADRPLLEVARTAGGLDGEPVEWSVLRCRTDHYVYRV</sequence>
<dbReference type="EMBL" id="FPKR01000005">
    <property type="protein sequence ID" value="SFZ75310.1"/>
    <property type="molecule type" value="Genomic_DNA"/>
</dbReference>
<keyword evidence="2" id="KW-0238">DNA-binding</keyword>
<dbReference type="STRING" id="1121279.SAMN02745887_01543"/>
<dbReference type="SMART" id="SM00866">
    <property type="entry name" value="UTRA"/>
    <property type="match status" value="1"/>
</dbReference>
<dbReference type="PANTHER" id="PTHR44846">
    <property type="entry name" value="MANNOSYL-D-GLYCERATE TRANSPORT/METABOLISM SYSTEM REPRESSOR MNGR-RELATED"/>
    <property type="match status" value="1"/>
</dbReference>
<evidence type="ECO:0000259" key="4">
    <source>
        <dbReference type="PROSITE" id="PS50949"/>
    </source>
</evidence>
<dbReference type="InterPro" id="IPR036390">
    <property type="entry name" value="WH_DNA-bd_sf"/>
</dbReference>
<keyword evidence="3" id="KW-0804">Transcription</keyword>
<accession>A0A1K2HEV7</accession>
<dbReference type="Gene3D" id="3.40.1410.10">
    <property type="entry name" value="Chorismate lyase-like"/>
    <property type="match status" value="1"/>
</dbReference>
<feature type="domain" description="HTH gntR-type" evidence="4">
    <location>
        <begin position="16"/>
        <end position="84"/>
    </location>
</feature>
<dbReference type="InterPro" id="IPR000524">
    <property type="entry name" value="Tscrpt_reg_HTH_GntR"/>
</dbReference>
<dbReference type="PROSITE" id="PS50949">
    <property type="entry name" value="HTH_GNTR"/>
    <property type="match status" value="1"/>
</dbReference>
<proteinExistence type="predicted"/>
<dbReference type="Pfam" id="PF00392">
    <property type="entry name" value="GntR"/>
    <property type="match status" value="1"/>
</dbReference>
<dbReference type="Proteomes" id="UP000186513">
    <property type="component" value="Unassembled WGS sequence"/>
</dbReference>
<keyword evidence="1" id="KW-0805">Transcription regulation</keyword>
<evidence type="ECO:0000256" key="3">
    <source>
        <dbReference type="ARBA" id="ARBA00023163"/>
    </source>
</evidence>
<dbReference type="SMART" id="SM00345">
    <property type="entry name" value="HTH_GNTR"/>
    <property type="match status" value="1"/>
</dbReference>
<name>A0A1K2HEV7_9NEIS</name>
<dbReference type="AlphaFoldDB" id="A0A1K2HEV7"/>
<dbReference type="Pfam" id="PF07702">
    <property type="entry name" value="UTRA"/>
    <property type="match status" value="1"/>
</dbReference>
<evidence type="ECO:0000256" key="1">
    <source>
        <dbReference type="ARBA" id="ARBA00023015"/>
    </source>
</evidence>
<dbReference type="Gene3D" id="1.10.10.10">
    <property type="entry name" value="Winged helix-like DNA-binding domain superfamily/Winged helix DNA-binding domain"/>
    <property type="match status" value="1"/>
</dbReference>
<evidence type="ECO:0000313" key="6">
    <source>
        <dbReference type="Proteomes" id="UP000186513"/>
    </source>
</evidence>
<dbReference type="SUPFAM" id="SSF46785">
    <property type="entry name" value="Winged helix' DNA-binding domain"/>
    <property type="match status" value="1"/>
</dbReference>
<dbReference type="GO" id="GO:0003700">
    <property type="term" value="F:DNA-binding transcription factor activity"/>
    <property type="evidence" value="ECO:0007669"/>
    <property type="project" value="InterPro"/>
</dbReference>
<protein>
    <submittedName>
        <fullName evidence="5">GntR family transcriptional regulator</fullName>
    </submittedName>
</protein>
<dbReference type="GO" id="GO:0003677">
    <property type="term" value="F:DNA binding"/>
    <property type="evidence" value="ECO:0007669"/>
    <property type="project" value="UniProtKB-KW"/>
</dbReference>
<reference evidence="5 6" key="1">
    <citation type="submission" date="2016-11" db="EMBL/GenBank/DDBJ databases">
        <authorList>
            <person name="Jaros S."/>
            <person name="Januszkiewicz K."/>
            <person name="Wedrychowicz H."/>
        </authorList>
    </citation>
    <scope>NUCLEOTIDE SEQUENCE [LARGE SCALE GENOMIC DNA]</scope>
    <source>
        <strain evidence="5 6">DSM 18899</strain>
    </source>
</reference>
<dbReference type="PANTHER" id="PTHR44846:SF1">
    <property type="entry name" value="MANNOSYL-D-GLYCERATE TRANSPORT_METABOLISM SYSTEM REPRESSOR MNGR-RELATED"/>
    <property type="match status" value="1"/>
</dbReference>
<evidence type="ECO:0000256" key="2">
    <source>
        <dbReference type="ARBA" id="ARBA00023125"/>
    </source>
</evidence>